<sequence length="200" mass="22528">MNTYLITLIIFSVLLCIVGYRSLSCPVQKTTSTQKILKMEEYFTNALPSVKIAETMSGILVFTFAGGWFGWLTLGSGNLPENIFDLMLCGLVLSVLFFLTFTLAKIKGEICLKYKNKEWINPIAKSIILIGQSISTIMIILSLSILSFLYLKAIFDFVHLNVNFNVAIPDSVTITFVGFFWVLIFFLCLEQVAKETQTME</sequence>
<gene>
    <name evidence="2" type="ORF">NCTC13156_01699</name>
</gene>
<feature type="transmembrane region" description="Helical" evidence="1">
    <location>
        <begin position="127"/>
        <end position="151"/>
    </location>
</feature>
<accession>A0A377Q267</accession>
<reference evidence="2 3" key="1">
    <citation type="submission" date="2018-06" db="EMBL/GenBank/DDBJ databases">
        <authorList>
            <consortium name="Pathogen Informatics"/>
            <person name="Doyle S."/>
        </authorList>
    </citation>
    <scope>NUCLEOTIDE SEQUENCE [LARGE SCALE GENOMIC DNA]</scope>
    <source>
        <strain evidence="2 3">NCTC13156</strain>
    </source>
</reference>
<feature type="transmembrane region" description="Helical" evidence="1">
    <location>
        <begin position="83"/>
        <end position="106"/>
    </location>
</feature>
<feature type="transmembrane region" description="Helical" evidence="1">
    <location>
        <begin position="171"/>
        <end position="189"/>
    </location>
</feature>
<protein>
    <submittedName>
        <fullName evidence="2">Uncharacterized protein</fullName>
    </submittedName>
</protein>
<feature type="transmembrane region" description="Helical" evidence="1">
    <location>
        <begin position="52"/>
        <end position="71"/>
    </location>
</feature>
<proteinExistence type="predicted"/>
<organism evidence="2 3">
    <name type="scientific">Helicobacter pullorum</name>
    <dbReference type="NCBI Taxonomy" id="35818"/>
    <lineage>
        <taxon>Bacteria</taxon>
        <taxon>Pseudomonadati</taxon>
        <taxon>Campylobacterota</taxon>
        <taxon>Epsilonproteobacteria</taxon>
        <taxon>Campylobacterales</taxon>
        <taxon>Helicobacteraceae</taxon>
        <taxon>Helicobacter</taxon>
    </lineage>
</organism>
<dbReference type="RefSeq" id="WP_065827214.1">
    <property type="nucleotide sequence ID" value="NZ_MAPE01000109.1"/>
</dbReference>
<dbReference type="EMBL" id="UGJF01000002">
    <property type="protein sequence ID" value="STQ88892.1"/>
    <property type="molecule type" value="Genomic_DNA"/>
</dbReference>
<evidence type="ECO:0000256" key="1">
    <source>
        <dbReference type="SAM" id="Phobius"/>
    </source>
</evidence>
<feature type="transmembrane region" description="Helical" evidence="1">
    <location>
        <begin position="6"/>
        <end position="23"/>
    </location>
</feature>
<dbReference type="AlphaFoldDB" id="A0A377Q267"/>
<keyword evidence="1" id="KW-1133">Transmembrane helix</keyword>
<name>A0A377Q267_9HELI</name>
<dbReference type="Proteomes" id="UP000255269">
    <property type="component" value="Unassembled WGS sequence"/>
</dbReference>
<evidence type="ECO:0000313" key="2">
    <source>
        <dbReference type="EMBL" id="STQ88892.1"/>
    </source>
</evidence>
<evidence type="ECO:0000313" key="3">
    <source>
        <dbReference type="Proteomes" id="UP000255269"/>
    </source>
</evidence>
<keyword evidence="1" id="KW-0812">Transmembrane</keyword>
<keyword evidence="1" id="KW-0472">Membrane</keyword>